<dbReference type="OrthoDB" id="113931at2759"/>
<name>A0A8T1WIZ7_9STRA</name>
<dbReference type="EMBL" id="JAGDFM010000015">
    <property type="protein sequence ID" value="KAG7392020.1"/>
    <property type="molecule type" value="Genomic_DNA"/>
</dbReference>
<keyword evidence="2" id="KW-1185">Reference proteome</keyword>
<dbReference type="Proteomes" id="UP000694044">
    <property type="component" value="Unassembled WGS sequence"/>
</dbReference>
<comment type="caution">
    <text evidence="1">The sequence shown here is derived from an EMBL/GenBank/DDBJ whole genome shotgun (WGS) entry which is preliminary data.</text>
</comment>
<organism evidence="1 2">
    <name type="scientific">Phytophthora pseudosyringae</name>
    <dbReference type="NCBI Taxonomy" id="221518"/>
    <lineage>
        <taxon>Eukaryota</taxon>
        <taxon>Sar</taxon>
        <taxon>Stramenopiles</taxon>
        <taxon>Oomycota</taxon>
        <taxon>Peronosporomycetes</taxon>
        <taxon>Peronosporales</taxon>
        <taxon>Peronosporaceae</taxon>
        <taxon>Phytophthora</taxon>
    </lineage>
</organism>
<protein>
    <submittedName>
        <fullName evidence="1">Uncharacterized protein</fullName>
    </submittedName>
</protein>
<reference evidence="1" key="1">
    <citation type="submission" date="2021-02" db="EMBL/GenBank/DDBJ databases">
        <authorList>
            <person name="Palmer J.M."/>
        </authorList>
    </citation>
    <scope>NUCLEOTIDE SEQUENCE</scope>
    <source>
        <strain evidence="1">SCRP734</strain>
    </source>
</reference>
<gene>
    <name evidence="1" type="ORF">PHYPSEUDO_002729</name>
</gene>
<accession>A0A8T1WIZ7</accession>
<evidence type="ECO:0000313" key="1">
    <source>
        <dbReference type="EMBL" id="KAG7392020.1"/>
    </source>
</evidence>
<dbReference type="AlphaFoldDB" id="A0A8T1WIZ7"/>
<evidence type="ECO:0000313" key="2">
    <source>
        <dbReference type="Proteomes" id="UP000694044"/>
    </source>
</evidence>
<proteinExistence type="predicted"/>
<sequence>MNLTSFAEMVGRTDDKTPGALLGYMSMTEVLRQKKRNPGSYPVGDLLLVTDISFTGFDDEAGERETVVLETQRAKRFRLKDVHYDESTQLLFGQVDWIGEQTV</sequence>